<reference evidence="1 2" key="1">
    <citation type="journal article" date="2009" name="PLoS Genet.">
        <title>Genomic analysis of the basal lineage fungus Rhizopus oryzae reveals a whole-genome duplication.</title>
        <authorList>
            <person name="Ma L.-J."/>
            <person name="Ibrahim A.S."/>
            <person name="Skory C."/>
            <person name="Grabherr M.G."/>
            <person name="Burger G."/>
            <person name="Butler M."/>
            <person name="Elias M."/>
            <person name="Idnurm A."/>
            <person name="Lang B.F."/>
            <person name="Sone T."/>
            <person name="Abe A."/>
            <person name="Calvo S.E."/>
            <person name="Corrochano L.M."/>
            <person name="Engels R."/>
            <person name="Fu J."/>
            <person name="Hansberg W."/>
            <person name="Kim J.-M."/>
            <person name="Kodira C.D."/>
            <person name="Koehrsen M.J."/>
            <person name="Liu B."/>
            <person name="Miranda-Saavedra D."/>
            <person name="O'Leary S."/>
            <person name="Ortiz-Castellanos L."/>
            <person name="Poulter R."/>
            <person name="Rodriguez-Romero J."/>
            <person name="Ruiz-Herrera J."/>
            <person name="Shen Y.-Q."/>
            <person name="Zeng Q."/>
            <person name="Galagan J."/>
            <person name="Birren B.W."/>
            <person name="Cuomo C.A."/>
            <person name="Wickes B.L."/>
        </authorList>
    </citation>
    <scope>NUCLEOTIDE SEQUENCE [LARGE SCALE GENOMIC DNA]</scope>
    <source>
        <strain evidence="2">RA 99-880 / ATCC MYA-4621 / FGSC 9543 / NRRL 43880</strain>
    </source>
</reference>
<organism evidence="1 2">
    <name type="scientific">Rhizopus delemar (strain RA 99-880 / ATCC MYA-4621 / FGSC 9543 / NRRL 43880)</name>
    <name type="common">Mucormycosis agent</name>
    <name type="synonym">Rhizopus arrhizus var. delemar</name>
    <dbReference type="NCBI Taxonomy" id="246409"/>
    <lineage>
        <taxon>Eukaryota</taxon>
        <taxon>Fungi</taxon>
        <taxon>Fungi incertae sedis</taxon>
        <taxon>Mucoromycota</taxon>
        <taxon>Mucoromycotina</taxon>
        <taxon>Mucoromycetes</taxon>
        <taxon>Mucorales</taxon>
        <taxon>Mucorineae</taxon>
        <taxon>Rhizopodaceae</taxon>
        <taxon>Rhizopus</taxon>
    </lineage>
</organism>
<proteinExistence type="predicted"/>
<dbReference type="Proteomes" id="UP000009138">
    <property type="component" value="Unassembled WGS sequence"/>
</dbReference>
<dbReference type="InParanoid" id="I1C1V5"/>
<dbReference type="VEuPathDB" id="FungiDB:RO3G_07140"/>
<protein>
    <submittedName>
        <fullName evidence="1">Uncharacterized protein</fullName>
    </submittedName>
</protein>
<dbReference type="GeneID" id="93614111"/>
<name>I1C1V5_RHIO9</name>
<accession>I1C1V5</accession>
<sequence>MKSIYQEAVSTIQATFTEQYACLCCNVYKEDLDELGEHLLSAHGRNENSRLEGVFAEAGIEDMKIYELSS</sequence>
<dbReference type="AlphaFoldDB" id="I1C1V5"/>
<keyword evidence="2" id="KW-1185">Reference proteome</keyword>
<evidence type="ECO:0000313" key="1">
    <source>
        <dbReference type="EMBL" id="EIE82435.1"/>
    </source>
</evidence>
<gene>
    <name evidence="1" type="ORF">RO3G_07140</name>
</gene>
<dbReference type="EMBL" id="CH476736">
    <property type="protein sequence ID" value="EIE82435.1"/>
    <property type="molecule type" value="Genomic_DNA"/>
</dbReference>
<dbReference type="RefSeq" id="XP_067517831.1">
    <property type="nucleotide sequence ID" value="XM_067661730.1"/>
</dbReference>
<evidence type="ECO:0000313" key="2">
    <source>
        <dbReference type="Proteomes" id="UP000009138"/>
    </source>
</evidence>